<feature type="signal peptide" evidence="2">
    <location>
        <begin position="1"/>
        <end position="23"/>
    </location>
</feature>
<evidence type="ECO:0000313" key="4">
    <source>
        <dbReference type="EMBL" id="KAA1372949.1"/>
    </source>
</evidence>
<dbReference type="EMBL" id="SDPP02000006">
    <property type="protein sequence ID" value="KAA1372949.1"/>
    <property type="molecule type" value="Genomic_DNA"/>
</dbReference>
<comment type="caution">
    <text evidence="4">The sequence shown here is derived from an EMBL/GenBank/DDBJ whole genome shotgun (WGS) entry which is preliminary data.</text>
</comment>
<dbReference type="PANTHER" id="PTHR30535:SF4">
    <property type="entry name" value="HEMIN-BINDING PERIPLASMIC PROTEIN HMUT"/>
    <property type="match status" value="1"/>
</dbReference>
<dbReference type="OrthoDB" id="9797736at2"/>
<comment type="similarity">
    <text evidence="1">Belongs to the bacterial solute-binding protein 8 family.</text>
</comment>
<gene>
    <name evidence="4" type="ORF">ESP62_017790</name>
</gene>
<name>A0A641AK73_9ACTN</name>
<evidence type="ECO:0000313" key="5">
    <source>
        <dbReference type="Proteomes" id="UP001515100"/>
    </source>
</evidence>
<proteinExistence type="inferred from homology"/>
<keyword evidence="5" id="KW-1185">Reference proteome</keyword>
<dbReference type="RefSeq" id="WP_129185341.1">
    <property type="nucleotide sequence ID" value="NZ_JAGIOG010000001.1"/>
</dbReference>
<feature type="chain" id="PRO_5024926637" evidence="2">
    <location>
        <begin position="24"/>
        <end position="369"/>
    </location>
</feature>
<dbReference type="PROSITE" id="PS50983">
    <property type="entry name" value="FE_B12_PBP"/>
    <property type="match status" value="1"/>
</dbReference>
<keyword evidence="2" id="KW-0732">Signal</keyword>
<sequence length="369" mass="38387">MPRPVFSAARRLAAVLLSVSVVAACGAGSGGGTAHGGTDRAAVDLASATVLDDPKSYSGETHASLAGSSITPVTTSPQQTLPVTVTDAQGTKVTITDTSRILALDIYGTLSQTVFELGLGDQVVGRDVSTQFDEAKKLPLVTSNGHDLNAESILELDPTVILTDTSLGPWDVILQMRDSGIPVVVTDSQRSLDNVSSLTQEVADALGVPAEGKQLGQRIEKEVAATKAAIAKVAPTAVQDKLRMVFLYVRGQAGVYYMFGEGSGADGLIDAVGGYDVTREIGWNGMKPVNDEAIIAAQPDLIIMMSKGLESVGGVDGLLDRLPAIANTPAGQNRRIVDMQDSQVLSFGPRTAEVLNSLAVAIYAPESAQ</sequence>
<organism evidence="4 5">
    <name type="scientific">Aeromicrobium fastidiosum</name>
    <dbReference type="NCBI Taxonomy" id="52699"/>
    <lineage>
        <taxon>Bacteria</taxon>
        <taxon>Bacillati</taxon>
        <taxon>Actinomycetota</taxon>
        <taxon>Actinomycetes</taxon>
        <taxon>Propionibacteriales</taxon>
        <taxon>Nocardioidaceae</taxon>
        <taxon>Aeromicrobium</taxon>
    </lineage>
</organism>
<feature type="domain" description="Fe/B12 periplasmic-binding" evidence="3">
    <location>
        <begin position="102"/>
        <end position="366"/>
    </location>
</feature>
<dbReference type="InterPro" id="IPR002491">
    <property type="entry name" value="ABC_transptr_periplasmic_BD"/>
</dbReference>
<protein>
    <submittedName>
        <fullName evidence="4">ABC transporter substrate-binding protein</fullName>
    </submittedName>
</protein>
<evidence type="ECO:0000256" key="2">
    <source>
        <dbReference type="SAM" id="SignalP"/>
    </source>
</evidence>
<accession>A0A641AK73</accession>
<dbReference type="Gene3D" id="3.40.50.1980">
    <property type="entry name" value="Nitrogenase molybdenum iron protein domain"/>
    <property type="match status" value="2"/>
</dbReference>
<dbReference type="AlphaFoldDB" id="A0A641AK73"/>
<dbReference type="InterPro" id="IPR050902">
    <property type="entry name" value="ABC_Transporter_SBP"/>
</dbReference>
<dbReference type="PROSITE" id="PS51257">
    <property type="entry name" value="PROKAR_LIPOPROTEIN"/>
    <property type="match status" value="1"/>
</dbReference>
<evidence type="ECO:0000256" key="1">
    <source>
        <dbReference type="ARBA" id="ARBA00008814"/>
    </source>
</evidence>
<dbReference type="Pfam" id="PF01497">
    <property type="entry name" value="Peripla_BP_2"/>
    <property type="match status" value="1"/>
</dbReference>
<dbReference type="Proteomes" id="UP001515100">
    <property type="component" value="Unassembled WGS sequence"/>
</dbReference>
<dbReference type="SUPFAM" id="SSF53807">
    <property type="entry name" value="Helical backbone' metal receptor"/>
    <property type="match status" value="1"/>
</dbReference>
<dbReference type="PANTHER" id="PTHR30535">
    <property type="entry name" value="VITAMIN B12-BINDING PROTEIN"/>
    <property type="match status" value="1"/>
</dbReference>
<reference evidence="4" key="1">
    <citation type="submission" date="2019-09" db="EMBL/GenBank/DDBJ databases">
        <authorList>
            <person name="Li J."/>
        </authorList>
    </citation>
    <scope>NUCLEOTIDE SEQUENCE [LARGE SCALE GENOMIC DNA]</scope>
    <source>
        <strain evidence="4">NRBC 14897</strain>
    </source>
</reference>
<evidence type="ECO:0000259" key="3">
    <source>
        <dbReference type="PROSITE" id="PS50983"/>
    </source>
</evidence>